<accession>A0A1V4AX19</accession>
<dbReference type="EMBL" id="AYTS01000020">
    <property type="protein sequence ID" value="OOP57678.1"/>
    <property type="molecule type" value="Genomic_DNA"/>
</dbReference>
<organism evidence="2 3">
    <name type="scientific">Candidatus Brocadia carolinensis</name>
    <dbReference type="NCBI Taxonomy" id="1004156"/>
    <lineage>
        <taxon>Bacteria</taxon>
        <taxon>Pseudomonadati</taxon>
        <taxon>Planctomycetota</taxon>
        <taxon>Candidatus Brocadiia</taxon>
        <taxon>Candidatus Brocadiales</taxon>
        <taxon>Candidatus Brocadiaceae</taxon>
        <taxon>Candidatus Brocadia</taxon>
    </lineage>
</organism>
<dbReference type="Gene3D" id="2.60.450.10">
    <property type="entry name" value="Lipopolysaccharide (LPS) transport protein A like domain"/>
    <property type="match status" value="2"/>
</dbReference>
<proteinExistence type="predicted"/>
<evidence type="ECO:0000313" key="3">
    <source>
        <dbReference type="Proteomes" id="UP000189681"/>
    </source>
</evidence>
<comment type="caution">
    <text evidence="2">The sequence shown here is derived from an EMBL/GenBank/DDBJ whole genome shotgun (WGS) entry which is preliminary data.</text>
</comment>
<dbReference type="STRING" id="1004156.AYP45_02170"/>
<evidence type="ECO:0000259" key="1">
    <source>
        <dbReference type="Pfam" id="PF03968"/>
    </source>
</evidence>
<protein>
    <recommendedName>
        <fullName evidence="1">Organic solvent tolerance-like N-terminal domain-containing protein</fullName>
    </recommendedName>
</protein>
<gene>
    <name evidence="2" type="ORF">AYP45_02170</name>
</gene>
<feature type="domain" description="Organic solvent tolerance-like N-terminal" evidence="1">
    <location>
        <begin position="147"/>
        <end position="243"/>
    </location>
</feature>
<dbReference type="AlphaFoldDB" id="A0A1V4AX19"/>
<sequence length="265" mass="30704">MTTRGRLVSKKNVEVQRENSTLYCENLNVTFDERDFNIQSLKATEKIHIIDKRDNLFSEAIGDRVTWDAKNKVTILRGQPFALLREGNRRQILVPRVLFYEDGKTVLCEGKGSLYERGEEKFPNLSTEETDLKVNWTKKMLYYDTLRKVSFFGESEATRGGQKLQGDQIDAYLDNDKNIHKIIATGNVHFFSKRLENSEGFGSLFTWDLAQDNALLTGNPKAELRKEGSQTFSEKVFFNMAENRVTWEGRPHWQIMSNETKRSNE</sequence>
<evidence type="ECO:0000313" key="2">
    <source>
        <dbReference type="EMBL" id="OOP57678.1"/>
    </source>
</evidence>
<dbReference type="Proteomes" id="UP000189681">
    <property type="component" value="Unassembled WGS sequence"/>
</dbReference>
<name>A0A1V4AX19_9BACT</name>
<reference evidence="2 3" key="1">
    <citation type="journal article" date="2017" name="Water Res.">
        <title>Discovery and metagenomic analysis of an anammox bacterial enrichment related to Candidatus "Brocadia caroliniensis" in a full-scale glycerol-fed nitritation-denitritation separate centrate treatment process.</title>
        <authorList>
            <person name="Park H."/>
            <person name="Brotto A.C."/>
            <person name="van Loosdrecht M.C."/>
            <person name="Chandran K."/>
        </authorList>
    </citation>
    <scope>NUCLEOTIDE SEQUENCE [LARGE SCALE GENOMIC DNA]</scope>
    <source>
        <strain evidence="2">26THWARD</strain>
    </source>
</reference>
<dbReference type="Pfam" id="PF03968">
    <property type="entry name" value="LptD_N"/>
    <property type="match status" value="1"/>
</dbReference>
<dbReference type="InterPro" id="IPR005653">
    <property type="entry name" value="OstA-like_N"/>
</dbReference>